<dbReference type="Gene3D" id="3.10.450.390">
    <property type="entry name" value="Protein of unknown function DUF3889"/>
    <property type="match status" value="1"/>
</dbReference>
<evidence type="ECO:0000256" key="1">
    <source>
        <dbReference type="SAM" id="SignalP"/>
    </source>
</evidence>
<dbReference type="AlphaFoldDB" id="A0A2V2ZV26"/>
<dbReference type="EMBL" id="QGTW01000007">
    <property type="protein sequence ID" value="PWW27902.1"/>
    <property type="molecule type" value="Genomic_DNA"/>
</dbReference>
<evidence type="ECO:0000313" key="3">
    <source>
        <dbReference type="Proteomes" id="UP000247150"/>
    </source>
</evidence>
<sequence>MKQILSILMMLCLLAGGSSLAGAVQKPDYEKYGRIAITVVKEDYPGEEVVDYQYGGRQKVSETEVTDTFTFTVKEDGKPVTVLVKVTHSLEDNKLVSLTAEQKIQQ</sequence>
<evidence type="ECO:0000313" key="2">
    <source>
        <dbReference type="EMBL" id="PWW27902.1"/>
    </source>
</evidence>
<dbReference type="OrthoDB" id="2872776at2"/>
<comment type="caution">
    <text evidence="2">The sequence shown here is derived from an EMBL/GenBank/DDBJ whole genome shotgun (WGS) entry which is preliminary data.</text>
</comment>
<organism evidence="2 3">
    <name type="scientific">Cytobacillus oceanisediminis</name>
    <dbReference type="NCBI Taxonomy" id="665099"/>
    <lineage>
        <taxon>Bacteria</taxon>
        <taxon>Bacillati</taxon>
        <taxon>Bacillota</taxon>
        <taxon>Bacilli</taxon>
        <taxon>Bacillales</taxon>
        <taxon>Bacillaceae</taxon>
        <taxon>Cytobacillus</taxon>
    </lineage>
</organism>
<keyword evidence="1" id="KW-0732">Signal</keyword>
<gene>
    <name evidence="2" type="ORF">DFO73_107215</name>
</gene>
<dbReference type="RefSeq" id="WP_110065529.1">
    <property type="nucleotide sequence ID" value="NZ_QGTW01000007.1"/>
</dbReference>
<feature type="signal peptide" evidence="1">
    <location>
        <begin position="1"/>
        <end position="21"/>
    </location>
</feature>
<dbReference type="Proteomes" id="UP000247150">
    <property type="component" value="Unassembled WGS sequence"/>
</dbReference>
<protein>
    <submittedName>
        <fullName evidence="2">Uncharacterized protein DUF3889</fullName>
    </submittedName>
</protein>
<accession>A0A2V2ZV26</accession>
<reference evidence="2 3" key="1">
    <citation type="submission" date="2018-05" db="EMBL/GenBank/DDBJ databases">
        <title>Freshwater and sediment microbial communities from various areas in North America, analyzing microbe dynamics in response to fracking.</title>
        <authorList>
            <person name="Lamendella R."/>
        </authorList>
    </citation>
    <scope>NUCLEOTIDE SEQUENCE [LARGE SCALE GENOMIC DNA]</scope>
    <source>
        <strain evidence="2 3">15_TX</strain>
    </source>
</reference>
<dbReference type="Pfam" id="PF13028">
    <property type="entry name" value="DUF3889"/>
    <property type="match status" value="1"/>
</dbReference>
<name>A0A2V2ZV26_9BACI</name>
<proteinExistence type="predicted"/>
<feature type="chain" id="PRO_5039312716" evidence="1">
    <location>
        <begin position="22"/>
        <end position="106"/>
    </location>
</feature>
<dbReference type="InterPro" id="IPR024987">
    <property type="entry name" value="DUF3889"/>
</dbReference>